<dbReference type="Pfam" id="PF13556">
    <property type="entry name" value="HTH_30"/>
    <property type="match status" value="1"/>
</dbReference>
<name>A0A5B8Z5M4_CYTDA</name>
<feature type="domain" description="Putative sugar diacid recognition" evidence="2">
    <location>
        <begin position="5"/>
        <end position="137"/>
    </location>
</feature>
<dbReference type="Pfam" id="PF17853">
    <property type="entry name" value="GGDEF_2"/>
    <property type="match status" value="1"/>
</dbReference>
<dbReference type="Proteomes" id="UP000321555">
    <property type="component" value="Chromosome"/>
</dbReference>
<dbReference type="Pfam" id="PF05651">
    <property type="entry name" value="Diacid_rec"/>
    <property type="match status" value="1"/>
</dbReference>
<keyword evidence="6" id="KW-1185">Reference proteome</keyword>
<dbReference type="InterPro" id="IPR008599">
    <property type="entry name" value="Diacid_rec"/>
</dbReference>
<comment type="similarity">
    <text evidence="1">Belongs to the CdaR family.</text>
</comment>
<evidence type="ECO:0000259" key="4">
    <source>
        <dbReference type="Pfam" id="PF17853"/>
    </source>
</evidence>
<reference evidence="6" key="1">
    <citation type="submission" date="2019-08" db="EMBL/GenBank/DDBJ databases">
        <authorList>
            <person name="Zheng X."/>
        </authorList>
    </citation>
    <scope>NUCLEOTIDE SEQUENCE [LARGE SCALE GENOMIC DNA]</scope>
    <source>
        <strain evidence="6">FJAT-25496</strain>
    </source>
</reference>
<dbReference type="OrthoDB" id="9792148at2"/>
<feature type="domain" description="PucR C-terminal helix-turn-helix" evidence="3">
    <location>
        <begin position="302"/>
        <end position="358"/>
    </location>
</feature>
<gene>
    <name evidence="5" type="ORF">FSZ17_13755</name>
</gene>
<dbReference type="Gene3D" id="1.10.10.2840">
    <property type="entry name" value="PucR C-terminal helix-turn-helix domain"/>
    <property type="match status" value="1"/>
</dbReference>
<dbReference type="InterPro" id="IPR041522">
    <property type="entry name" value="CdaR_GGDEF"/>
</dbReference>
<evidence type="ECO:0000256" key="1">
    <source>
        <dbReference type="ARBA" id="ARBA00006754"/>
    </source>
</evidence>
<dbReference type="EMBL" id="CP042593">
    <property type="protein sequence ID" value="QED48218.1"/>
    <property type="molecule type" value="Genomic_DNA"/>
</dbReference>
<dbReference type="PANTHER" id="PTHR33744">
    <property type="entry name" value="CARBOHYDRATE DIACID REGULATOR"/>
    <property type="match status" value="1"/>
</dbReference>
<sequence length="367" mass="42272">MSFMLTVNIAKEIVKQTMIRLNRNINIMDKTGTIIASGNLKRMNQAHFGAIEVLRTGRPLIIREMDRHHWEGAYPGINLPIQFQNQIIGVIGITGNPDEIMEFGELVKMITEMIIQHSFLTEQLEWKQHLKELIFEDLINIPLKSETINQRLHLIESKIESPNQVAVVELDLNESTKSDLLQQFEDFFPLKQTLIGFLSVNRIFILALNLPEDYLRQKLLQILSILKSKGIAVRIGIGTPVIDQAHIRYSYDEALCALKLGRKEQPLIAYSEIETKALLDQLDARAKQQFSNRVLGDLSEKLIDTIEQFVAHNLNIGECAKNMYIHRNSLIYRLKKIKEITGYDPQSFHDAMTLQLSIWIWQMEGEE</sequence>
<evidence type="ECO:0000259" key="3">
    <source>
        <dbReference type="Pfam" id="PF13556"/>
    </source>
</evidence>
<dbReference type="PANTHER" id="PTHR33744:SF15">
    <property type="entry name" value="CARBOHYDRATE DIACID REGULATOR"/>
    <property type="match status" value="1"/>
</dbReference>
<dbReference type="STRING" id="1742359.GCA_001439625_01819"/>
<dbReference type="InterPro" id="IPR042070">
    <property type="entry name" value="PucR_C-HTH_sf"/>
</dbReference>
<organism evidence="5 6">
    <name type="scientific">Cytobacillus dafuensis</name>
    <name type="common">Bacillus dafuensis</name>
    <dbReference type="NCBI Taxonomy" id="1742359"/>
    <lineage>
        <taxon>Bacteria</taxon>
        <taxon>Bacillati</taxon>
        <taxon>Bacillota</taxon>
        <taxon>Bacilli</taxon>
        <taxon>Bacillales</taxon>
        <taxon>Bacillaceae</taxon>
        <taxon>Cytobacillus</taxon>
    </lineage>
</organism>
<dbReference type="AlphaFoldDB" id="A0A5B8Z5M4"/>
<dbReference type="InterPro" id="IPR025736">
    <property type="entry name" value="PucR_C-HTH_dom"/>
</dbReference>
<evidence type="ECO:0000259" key="2">
    <source>
        <dbReference type="Pfam" id="PF05651"/>
    </source>
</evidence>
<evidence type="ECO:0000313" key="5">
    <source>
        <dbReference type="EMBL" id="QED48218.1"/>
    </source>
</evidence>
<protein>
    <submittedName>
        <fullName evidence="5">Sugar diacid utilization regulator SdaR</fullName>
    </submittedName>
</protein>
<dbReference type="KEGG" id="bda:FSZ17_13755"/>
<evidence type="ECO:0000313" key="6">
    <source>
        <dbReference type="Proteomes" id="UP000321555"/>
    </source>
</evidence>
<dbReference type="InterPro" id="IPR051448">
    <property type="entry name" value="CdaR-like_regulators"/>
</dbReference>
<feature type="domain" description="CdaR GGDEF-like" evidence="4">
    <location>
        <begin position="146"/>
        <end position="259"/>
    </location>
</feature>
<proteinExistence type="inferred from homology"/>
<accession>A0A5B8Z5M4</accession>